<evidence type="ECO:0000256" key="1">
    <source>
        <dbReference type="ARBA" id="ARBA00001936"/>
    </source>
</evidence>
<dbReference type="EMBL" id="CP117417">
    <property type="protein sequence ID" value="WCT78746.1"/>
    <property type="molecule type" value="Genomic_DNA"/>
</dbReference>
<dbReference type="InterPro" id="IPR015797">
    <property type="entry name" value="NUDIX_hydrolase-like_dom_sf"/>
</dbReference>
<name>A0ABY7U1W7_9SPHN</name>
<evidence type="ECO:0000313" key="8">
    <source>
        <dbReference type="EMBL" id="WCT78746.1"/>
    </source>
</evidence>
<evidence type="ECO:0000256" key="3">
    <source>
        <dbReference type="ARBA" id="ARBA00022723"/>
    </source>
</evidence>
<proteinExistence type="predicted"/>
<reference evidence="8 9" key="1">
    <citation type="submission" date="2023-02" db="EMBL/GenBank/DDBJ databases">
        <title>Genome sequence of Novosphingobium humi KACC 19094.</title>
        <authorList>
            <person name="Kim S."/>
            <person name="Heo J."/>
            <person name="Kwon S.-W."/>
        </authorList>
    </citation>
    <scope>NUCLEOTIDE SEQUENCE [LARGE SCALE GENOMIC DNA]</scope>
    <source>
        <strain evidence="8 9">KACC 19094</strain>
    </source>
</reference>
<keyword evidence="5" id="KW-0460">Magnesium</keyword>
<gene>
    <name evidence="8" type="ORF">PQ457_07205</name>
</gene>
<dbReference type="PANTHER" id="PTHR12992">
    <property type="entry name" value="NUDIX HYDROLASE"/>
    <property type="match status" value="1"/>
</dbReference>
<dbReference type="Pfam" id="PF00293">
    <property type="entry name" value="NUDIX"/>
    <property type="match status" value="1"/>
</dbReference>
<dbReference type="RefSeq" id="WP_273619051.1">
    <property type="nucleotide sequence ID" value="NZ_CP117417.1"/>
</dbReference>
<dbReference type="InterPro" id="IPR045121">
    <property type="entry name" value="CoAse"/>
</dbReference>
<evidence type="ECO:0000256" key="2">
    <source>
        <dbReference type="ARBA" id="ARBA00001946"/>
    </source>
</evidence>
<dbReference type="PANTHER" id="PTHR12992:SF11">
    <property type="entry name" value="MITOCHONDRIAL COENZYME A DIPHOSPHATASE NUDT8"/>
    <property type="match status" value="1"/>
</dbReference>
<comment type="cofactor">
    <cofactor evidence="1">
        <name>Mn(2+)</name>
        <dbReference type="ChEBI" id="CHEBI:29035"/>
    </cofactor>
</comment>
<protein>
    <submittedName>
        <fullName evidence="8">CoA pyrophosphatase</fullName>
    </submittedName>
</protein>
<dbReference type="NCBIfam" id="NF007980">
    <property type="entry name" value="PRK10707.1"/>
    <property type="match status" value="1"/>
</dbReference>
<dbReference type="PROSITE" id="PS00893">
    <property type="entry name" value="NUDIX_BOX"/>
    <property type="match status" value="1"/>
</dbReference>
<evidence type="ECO:0000313" key="9">
    <source>
        <dbReference type="Proteomes" id="UP001218231"/>
    </source>
</evidence>
<dbReference type="SUPFAM" id="SSF55811">
    <property type="entry name" value="Nudix"/>
    <property type="match status" value="1"/>
</dbReference>
<evidence type="ECO:0000256" key="5">
    <source>
        <dbReference type="ARBA" id="ARBA00022842"/>
    </source>
</evidence>
<evidence type="ECO:0000256" key="6">
    <source>
        <dbReference type="ARBA" id="ARBA00023211"/>
    </source>
</evidence>
<organism evidence="8 9">
    <name type="scientific">Novosphingobium humi</name>
    <dbReference type="NCBI Taxonomy" id="2282397"/>
    <lineage>
        <taxon>Bacteria</taxon>
        <taxon>Pseudomonadati</taxon>
        <taxon>Pseudomonadota</taxon>
        <taxon>Alphaproteobacteria</taxon>
        <taxon>Sphingomonadales</taxon>
        <taxon>Sphingomonadaceae</taxon>
        <taxon>Novosphingobium</taxon>
    </lineage>
</organism>
<dbReference type="InterPro" id="IPR020084">
    <property type="entry name" value="NUDIX_hydrolase_CS"/>
</dbReference>
<dbReference type="PROSITE" id="PS51462">
    <property type="entry name" value="NUDIX"/>
    <property type="match status" value="1"/>
</dbReference>
<comment type="cofactor">
    <cofactor evidence="2">
        <name>Mg(2+)</name>
        <dbReference type="ChEBI" id="CHEBI:18420"/>
    </cofactor>
</comment>
<evidence type="ECO:0000259" key="7">
    <source>
        <dbReference type="PROSITE" id="PS51462"/>
    </source>
</evidence>
<dbReference type="InterPro" id="IPR000086">
    <property type="entry name" value="NUDIX_hydrolase_dom"/>
</dbReference>
<dbReference type="Gene3D" id="3.90.79.10">
    <property type="entry name" value="Nucleoside Triphosphate Pyrophosphohydrolase"/>
    <property type="match status" value="1"/>
</dbReference>
<sequence length="198" mass="21546">MSNLKHKLERLYHAGMAGPAPALFPDPRTAGIEAFKPAAVLIAVTERAAPGVLMIHRPGTMRAHAGQVALPGGRLDPGETDIDAAVREAQEELGIDPRHVDVIGPLDVFLTGSGYAVTPVLALIPPDLPLVPNPDEVAQWFEAPFGFVMDPANHQRRAIEWEGKIRHLVEIPWEGHRIWGITGAILANLSKRLNWPND</sequence>
<keyword evidence="3" id="KW-0479">Metal-binding</keyword>
<accession>A0ABY7U1W7</accession>
<evidence type="ECO:0000256" key="4">
    <source>
        <dbReference type="ARBA" id="ARBA00022801"/>
    </source>
</evidence>
<keyword evidence="9" id="KW-1185">Reference proteome</keyword>
<dbReference type="Proteomes" id="UP001218231">
    <property type="component" value="Chromosome"/>
</dbReference>
<feature type="domain" description="Nudix hydrolase" evidence="7">
    <location>
        <begin position="35"/>
        <end position="164"/>
    </location>
</feature>
<dbReference type="CDD" id="cd03426">
    <property type="entry name" value="NUDIX_CoAse_Nudt7"/>
    <property type="match status" value="1"/>
</dbReference>
<keyword evidence="6" id="KW-0464">Manganese</keyword>
<keyword evidence="4" id="KW-0378">Hydrolase</keyword>